<protein>
    <submittedName>
        <fullName evidence="2">Uncharacterized protein YukE</fullName>
    </submittedName>
</protein>
<evidence type="ECO:0000313" key="2">
    <source>
        <dbReference type="EMBL" id="MBB5071880.1"/>
    </source>
</evidence>
<sequence length="108" mass="11624">MAGQTRLTQSQLNQLSQQHIETKESVNSQQQNLAASISALLGANKGDMMMALQRTHEAWDAQCKSITQNLQGMAEAVKQASQMTGQRDEESGQAVGKIEVPGMASHLG</sequence>
<dbReference type="EMBL" id="JACHIV010000001">
    <property type="protein sequence ID" value="MBB5071880.1"/>
    <property type="molecule type" value="Genomic_DNA"/>
</dbReference>
<dbReference type="Proteomes" id="UP000580474">
    <property type="component" value="Unassembled WGS sequence"/>
</dbReference>
<reference evidence="2 3" key="1">
    <citation type="submission" date="2020-08" db="EMBL/GenBank/DDBJ databases">
        <title>Sequencing the genomes of 1000 actinobacteria strains.</title>
        <authorList>
            <person name="Klenk H.-P."/>
        </authorList>
    </citation>
    <scope>NUCLEOTIDE SEQUENCE [LARGE SCALE GENOMIC DNA]</scope>
    <source>
        <strain evidence="2 3">DSM 45582</strain>
    </source>
</reference>
<accession>A0A840NJ33</accession>
<comment type="caution">
    <text evidence="2">The sequence shown here is derived from an EMBL/GenBank/DDBJ whole genome shotgun (WGS) entry which is preliminary data.</text>
</comment>
<feature type="region of interest" description="Disordered" evidence="1">
    <location>
        <begin position="77"/>
        <end position="108"/>
    </location>
</feature>
<feature type="region of interest" description="Disordered" evidence="1">
    <location>
        <begin position="1"/>
        <end position="27"/>
    </location>
</feature>
<proteinExistence type="predicted"/>
<name>A0A840NJ33_9PSEU</name>
<dbReference type="SUPFAM" id="SSF140453">
    <property type="entry name" value="EsxAB dimer-like"/>
    <property type="match status" value="1"/>
</dbReference>
<evidence type="ECO:0000256" key="1">
    <source>
        <dbReference type="SAM" id="MobiDB-lite"/>
    </source>
</evidence>
<organism evidence="2 3">
    <name type="scientific">Saccharopolyspora gloriosae</name>
    <dbReference type="NCBI Taxonomy" id="455344"/>
    <lineage>
        <taxon>Bacteria</taxon>
        <taxon>Bacillati</taxon>
        <taxon>Actinomycetota</taxon>
        <taxon>Actinomycetes</taxon>
        <taxon>Pseudonocardiales</taxon>
        <taxon>Pseudonocardiaceae</taxon>
        <taxon>Saccharopolyspora</taxon>
    </lineage>
</organism>
<dbReference type="InterPro" id="IPR036689">
    <property type="entry name" value="ESAT-6-like_sf"/>
</dbReference>
<dbReference type="AlphaFoldDB" id="A0A840NJ33"/>
<gene>
    <name evidence="2" type="ORF">BJ969_004968</name>
</gene>
<keyword evidence="3" id="KW-1185">Reference proteome</keyword>
<feature type="compositionally biased region" description="Low complexity" evidence="1">
    <location>
        <begin position="1"/>
        <end position="18"/>
    </location>
</feature>
<dbReference type="RefSeq" id="WP_184482674.1">
    <property type="nucleotide sequence ID" value="NZ_JACHIV010000001.1"/>
</dbReference>
<dbReference type="Gene3D" id="1.10.287.1060">
    <property type="entry name" value="ESAT-6-like"/>
    <property type="match status" value="1"/>
</dbReference>
<evidence type="ECO:0000313" key="3">
    <source>
        <dbReference type="Proteomes" id="UP000580474"/>
    </source>
</evidence>